<evidence type="ECO:0000313" key="4">
    <source>
        <dbReference type="EMBL" id="KAF9887439.1"/>
    </source>
</evidence>
<feature type="region of interest" description="Disordered" evidence="3">
    <location>
        <begin position="19"/>
        <end position="91"/>
    </location>
</feature>
<accession>A0AAD4CJ04</accession>
<keyword evidence="2" id="KW-0175">Coiled coil</keyword>
<reference evidence="4" key="2">
    <citation type="submission" date="2020-02" db="EMBL/GenBank/DDBJ databases">
        <authorList>
            <person name="Gilchrist C.L.M."/>
            <person name="Chooi Y.-H."/>
        </authorList>
    </citation>
    <scope>NUCLEOTIDE SEQUENCE</scope>
    <source>
        <strain evidence="4">MST-FP2251</strain>
    </source>
</reference>
<gene>
    <name evidence="4" type="ORF">FE257_010156</name>
</gene>
<dbReference type="PANTHER" id="PTHR12832:SF18">
    <property type="entry name" value="IQ CALMODULIN-BINDING MOTIF DOMAIN PROTEIN (AFU_ORTHOLOGUE AFUA_1G08920)"/>
    <property type="match status" value="1"/>
</dbReference>
<dbReference type="EMBL" id="VCAU01000061">
    <property type="protein sequence ID" value="KAF9887439.1"/>
    <property type="molecule type" value="Genomic_DNA"/>
</dbReference>
<evidence type="ECO:0008006" key="6">
    <source>
        <dbReference type="Google" id="ProtNLM"/>
    </source>
</evidence>
<keyword evidence="5" id="KW-1185">Reference proteome</keyword>
<dbReference type="AlphaFoldDB" id="A0AAD4CJ04"/>
<evidence type="ECO:0000313" key="5">
    <source>
        <dbReference type="Proteomes" id="UP001194746"/>
    </source>
</evidence>
<dbReference type="Proteomes" id="UP001194746">
    <property type="component" value="Unassembled WGS sequence"/>
</dbReference>
<comment type="similarity">
    <text evidence="1">Belongs to the TCP11 family.</text>
</comment>
<protein>
    <recommendedName>
        <fullName evidence="6">IQ calmodulin-binding motif domain protein</fullName>
    </recommendedName>
</protein>
<dbReference type="PANTHER" id="PTHR12832">
    <property type="entry name" value="TESTIS-SPECIFIC PROTEIN PBS13 T-COMPLEX 11"/>
    <property type="match status" value="1"/>
</dbReference>
<evidence type="ECO:0000256" key="1">
    <source>
        <dbReference type="ARBA" id="ARBA00010954"/>
    </source>
</evidence>
<proteinExistence type="inferred from homology"/>
<feature type="compositionally biased region" description="Low complexity" evidence="3">
    <location>
        <begin position="58"/>
        <end position="87"/>
    </location>
</feature>
<dbReference type="InterPro" id="IPR008862">
    <property type="entry name" value="Tcp11"/>
</dbReference>
<dbReference type="Pfam" id="PF05794">
    <property type="entry name" value="Tcp11"/>
    <property type="match status" value="1"/>
</dbReference>
<feature type="compositionally biased region" description="Low complexity" evidence="3">
    <location>
        <begin position="37"/>
        <end position="47"/>
    </location>
</feature>
<comment type="caution">
    <text evidence="4">The sequence shown here is derived from an EMBL/GenBank/DDBJ whole genome shotgun (WGS) entry which is preliminary data.</text>
</comment>
<evidence type="ECO:0000256" key="3">
    <source>
        <dbReference type="SAM" id="MobiDB-lite"/>
    </source>
</evidence>
<reference evidence="4" key="1">
    <citation type="journal article" date="2019" name="Beilstein J. Org. Chem.">
        <title>Nanangenines: drimane sesquiterpenoids as the dominant metabolite cohort of a novel Australian fungus, Aspergillus nanangensis.</title>
        <authorList>
            <person name="Lacey H.J."/>
            <person name="Gilchrist C.L.M."/>
            <person name="Crombie A."/>
            <person name="Kalaitzis J.A."/>
            <person name="Vuong D."/>
            <person name="Rutledge P.J."/>
            <person name="Turner P."/>
            <person name="Pitt J.I."/>
            <person name="Lacey E."/>
            <person name="Chooi Y.H."/>
            <person name="Piggott A.M."/>
        </authorList>
    </citation>
    <scope>NUCLEOTIDE SEQUENCE</scope>
    <source>
        <strain evidence="4">MST-FP2251</strain>
    </source>
</reference>
<dbReference type="GO" id="GO:0010737">
    <property type="term" value="P:protein kinase A signaling"/>
    <property type="evidence" value="ECO:0007669"/>
    <property type="project" value="TreeGrafter"/>
</dbReference>
<feature type="coiled-coil region" evidence="2">
    <location>
        <begin position="154"/>
        <end position="185"/>
    </location>
</feature>
<organism evidence="4 5">
    <name type="scientific">Aspergillus nanangensis</name>
    <dbReference type="NCBI Taxonomy" id="2582783"/>
    <lineage>
        <taxon>Eukaryota</taxon>
        <taxon>Fungi</taxon>
        <taxon>Dikarya</taxon>
        <taxon>Ascomycota</taxon>
        <taxon>Pezizomycotina</taxon>
        <taxon>Eurotiomycetes</taxon>
        <taxon>Eurotiomycetidae</taxon>
        <taxon>Eurotiales</taxon>
        <taxon>Aspergillaceae</taxon>
        <taxon>Aspergillus</taxon>
        <taxon>Aspergillus subgen. Circumdati</taxon>
    </lineage>
</organism>
<evidence type="ECO:0000256" key="2">
    <source>
        <dbReference type="SAM" id="Coils"/>
    </source>
</evidence>
<sequence>MLRRNSDIEIQLPDAGLAVSSEPVNNEPDVEMLSDEPTLPLTLPPHLAARFSRKPSVARRSSAASSRRSSTSSLHSHHSNASSHGSSPTDHIAQHLRRASILEGRKARLADRALHAEKVRLRAALTKAATRNLQIEERALAAHQARERLLAEITAKCEEEVRRAKKKAEDNREKKAAEHARLRLEMAEKFTEAEKRRVLYQQSHRRHRTSSLPATEEKKMARVVTKSLTRDAAAKKIQRAWRISHCKAVMQKFRALSLSTDRIRDMTFDEVGTLLSDDGVLTTTGKVLRLCGLQDMESGTMGGRGAVRTFLSSYLIVTHPAEVLSSNGEQEQDLISKARELLLAFEQAIPLLSSGRCSAVAVSSELQTLCEAYNVFFSAFHAWKTHDSSVLIEIMLAQFIELELIWQTVKDDRAGGVAEDYRQGIRQNQILLLARLKRLAGADSAMQMVRGALKKAKREKKRAASKQAIPRSAEAAPATEALAESVASPISEAFNNVDITVLQELDKQRVSPHERFTQLLTALPENRALVHELLLNKEYRMDEMQYTEPRKQIMKYMCGMMRQDVNAGLGTNWTVAMATVIQDRLLRSLRPGNSLHVLISEVLDPKLVENQCNAGAFSYDSFFDFMNSILPKLCAPYRDSAVKAFAEDPSGDAIDRLEKLMGIIDLLSFDHTNFMIQVAAPQLIQEAPGYEQRTFEKGLQDGSMSLGKSRRFWRTHRKVIADEMRKRDPEGVNGEPQPPTQKIYAQGLVDLALSNATVSDGLIPETLELDRQRLERLHAQVFKIVATASILLTAKNLLKRDVRSQWKAEADRILSLDFNEIEPDRVQSILESTHPMPASASTQLAATIRRVLVPVAAACSVTSPMATQLLVGAQTEPNDPLSLSFSSTGSSANTEASVTTFSDPVARLILSRLRTHILSRLSASSASERVRATTTASQSLAGAGMPEFVGEVGQLTEELEKIREVDWLCHGDIYQRILGEGVGPTPGP</sequence>
<feature type="region of interest" description="Disordered" evidence="3">
    <location>
        <begin position="201"/>
        <end position="220"/>
    </location>
</feature>
<name>A0AAD4CJ04_ASPNN</name>